<feature type="chain" id="PRO_5046116581" description="PA domain-containing protein" evidence="1">
    <location>
        <begin position="20"/>
        <end position="227"/>
    </location>
</feature>
<evidence type="ECO:0000313" key="4">
    <source>
        <dbReference type="Proteomes" id="UP001202248"/>
    </source>
</evidence>
<dbReference type="InterPro" id="IPR003137">
    <property type="entry name" value="PA_domain"/>
</dbReference>
<dbReference type="Proteomes" id="UP001202248">
    <property type="component" value="Unassembled WGS sequence"/>
</dbReference>
<accession>A0ABS9SNR3</accession>
<protein>
    <recommendedName>
        <fullName evidence="2">PA domain-containing protein</fullName>
    </recommendedName>
</protein>
<dbReference type="InterPro" id="IPR046450">
    <property type="entry name" value="PA_dom_sf"/>
</dbReference>
<feature type="signal peptide" evidence="1">
    <location>
        <begin position="1"/>
        <end position="19"/>
    </location>
</feature>
<dbReference type="Pfam" id="PF02225">
    <property type="entry name" value="PA"/>
    <property type="match status" value="1"/>
</dbReference>
<reference evidence="3 4" key="1">
    <citation type="submission" date="2022-02" db="EMBL/GenBank/DDBJ databases">
        <authorList>
            <person name="Min J."/>
        </authorList>
    </citation>
    <scope>NUCLEOTIDE SEQUENCE [LARGE SCALE GENOMIC DNA]</scope>
    <source>
        <strain evidence="3 4">GR10-1</strain>
    </source>
</reference>
<evidence type="ECO:0000256" key="1">
    <source>
        <dbReference type="SAM" id="SignalP"/>
    </source>
</evidence>
<keyword evidence="4" id="KW-1185">Reference proteome</keyword>
<comment type="caution">
    <text evidence="3">The sequence shown here is derived from an EMBL/GenBank/DDBJ whole genome shotgun (WGS) entry which is preliminary data.</text>
</comment>
<name>A0ABS9SNR3_9BACT</name>
<proteinExistence type="predicted"/>
<feature type="domain" description="PA" evidence="2">
    <location>
        <begin position="140"/>
        <end position="198"/>
    </location>
</feature>
<evidence type="ECO:0000313" key="3">
    <source>
        <dbReference type="EMBL" id="MCH5599916.1"/>
    </source>
</evidence>
<dbReference type="RefSeq" id="WP_240831938.1">
    <property type="nucleotide sequence ID" value="NZ_JAKWBL010000004.1"/>
</dbReference>
<dbReference type="SUPFAM" id="SSF53187">
    <property type="entry name" value="Zn-dependent exopeptidases"/>
    <property type="match status" value="1"/>
</dbReference>
<keyword evidence="1" id="KW-0732">Signal</keyword>
<evidence type="ECO:0000259" key="2">
    <source>
        <dbReference type="Pfam" id="PF02225"/>
    </source>
</evidence>
<gene>
    <name evidence="3" type="ORF">MKP09_19360</name>
</gene>
<sequence>MGKNLLLLACAFACTGLHAQKATNPEPYAKTITTADLKKHLTIVASAEMEGRDTPSPGLEKAAKYIETQFKAFGVKPGNNDSYRQEFVLEKDSASDLSLNMGGAAFIPWKDFAPWMSMPQKAELNFSEYVFVGYGIVDENRDDYKAADVKGKLVIMLSGAPDDFKTNKPRRQSPAFTANKIDNAKKKGAAAVLVMVDVLPTQQMLTIHTGQSQIWLHRKSLTQYLRF</sequence>
<dbReference type="Gene3D" id="3.40.630.10">
    <property type="entry name" value="Zn peptidases"/>
    <property type="match status" value="1"/>
</dbReference>
<organism evidence="3 4">
    <name type="scientific">Niabella ginsengisoli</name>
    <dbReference type="NCBI Taxonomy" id="522298"/>
    <lineage>
        <taxon>Bacteria</taxon>
        <taxon>Pseudomonadati</taxon>
        <taxon>Bacteroidota</taxon>
        <taxon>Chitinophagia</taxon>
        <taxon>Chitinophagales</taxon>
        <taxon>Chitinophagaceae</taxon>
        <taxon>Niabella</taxon>
    </lineage>
</organism>
<dbReference type="Gene3D" id="3.50.30.30">
    <property type="match status" value="1"/>
</dbReference>
<dbReference type="SUPFAM" id="SSF52025">
    <property type="entry name" value="PA domain"/>
    <property type="match status" value="1"/>
</dbReference>
<dbReference type="EMBL" id="JAKWBL010000004">
    <property type="protein sequence ID" value="MCH5599916.1"/>
    <property type="molecule type" value="Genomic_DNA"/>
</dbReference>